<feature type="compositionally biased region" description="Polar residues" evidence="1">
    <location>
        <begin position="46"/>
        <end position="55"/>
    </location>
</feature>
<proteinExistence type="predicted"/>
<sequence length="137" mass="14716">MRWTSWIQAATHTWMAVQTVEAGPLKWADSMVRNVAPSNIKARQAQLGNGVTSAVETPHPEFEDITTDAVFPTSLLPDYGASDEDEDNSSDGPLITEITFLPPKNEPTETPGSTEEGAIPTTTPESTTEGSTDVETP</sequence>
<feature type="chain" id="PRO_5040343646" evidence="2">
    <location>
        <begin position="23"/>
        <end position="137"/>
    </location>
</feature>
<gene>
    <name evidence="3" type="ORF">J7T54_003171</name>
</gene>
<evidence type="ECO:0000256" key="1">
    <source>
        <dbReference type="SAM" id="MobiDB-lite"/>
    </source>
</evidence>
<organism evidence="3 4">
    <name type="scientific">Emericellopsis cladophorae</name>
    <dbReference type="NCBI Taxonomy" id="2686198"/>
    <lineage>
        <taxon>Eukaryota</taxon>
        <taxon>Fungi</taxon>
        <taxon>Dikarya</taxon>
        <taxon>Ascomycota</taxon>
        <taxon>Pezizomycotina</taxon>
        <taxon>Sordariomycetes</taxon>
        <taxon>Hypocreomycetidae</taxon>
        <taxon>Hypocreales</taxon>
        <taxon>Bionectriaceae</taxon>
        <taxon>Emericellopsis</taxon>
    </lineage>
</organism>
<dbReference type="GeneID" id="75829676"/>
<reference evidence="3" key="2">
    <citation type="submission" date="2022-07" db="EMBL/GenBank/DDBJ databases">
        <authorList>
            <person name="Goncalves M.F.M."/>
            <person name="Hilario S."/>
            <person name="Van De Peer Y."/>
            <person name="Esteves A.C."/>
            <person name="Alves A."/>
        </authorList>
    </citation>
    <scope>NUCLEOTIDE SEQUENCE</scope>
    <source>
        <strain evidence="3">MUM 19.33</strain>
    </source>
</reference>
<feature type="non-terminal residue" evidence="3">
    <location>
        <position position="1"/>
    </location>
</feature>
<accession>A0A9P9XUB6</accession>
<keyword evidence="2" id="KW-0732">Signal</keyword>
<dbReference type="RefSeq" id="XP_051358782.1">
    <property type="nucleotide sequence ID" value="XM_051510281.1"/>
</dbReference>
<evidence type="ECO:0000313" key="3">
    <source>
        <dbReference type="EMBL" id="KAI6777926.1"/>
    </source>
</evidence>
<reference evidence="3" key="1">
    <citation type="journal article" date="2021" name="J Fungi (Basel)">
        <title>Genomic and Metabolomic Analyses of the Marine Fungus Emericellopsis cladophorae: Insights into Saltwater Adaptability Mechanisms and Its Biosynthetic Potential.</title>
        <authorList>
            <person name="Goncalves M.F.M."/>
            <person name="Hilario S."/>
            <person name="Van de Peer Y."/>
            <person name="Esteves A.C."/>
            <person name="Alves A."/>
        </authorList>
    </citation>
    <scope>NUCLEOTIDE SEQUENCE</scope>
    <source>
        <strain evidence="3">MUM 19.33</strain>
    </source>
</reference>
<feature type="compositionally biased region" description="Low complexity" evidence="1">
    <location>
        <begin position="108"/>
        <end position="131"/>
    </location>
</feature>
<dbReference type="EMBL" id="JAGIXG020000090">
    <property type="protein sequence ID" value="KAI6777926.1"/>
    <property type="molecule type" value="Genomic_DNA"/>
</dbReference>
<evidence type="ECO:0000256" key="2">
    <source>
        <dbReference type="SAM" id="SignalP"/>
    </source>
</evidence>
<feature type="signal peptide" evidence="2">
    <location>
        <begin position="1"/>
        <end position="22"/>
    </location>
</feature>
<evidence type="ECO:0000313" key="4">
    <source>
        <dbReference type="Proteomes" id="UP001055219"/>
    </source>
</evidence>
<name>A0A9P9XUB6_9HYPO</name>
<dbReference type="AlphaFoldDB" id="A0A9P9XUB6"/>
<comment type="caution">
    <text evidence="3">The sequence shown here is derived from an EMBL/GenBank/DDBJ whole genome shotgun (WGS) entry which is preliminary data.</text>
</comment>
<dbReference type="Proteomes" id="UP001055219">
    <property type="component" value="Unassembled WGS sequence"/>
</dbReference>
<feature type="region of interest" description="Disordered" evidence="1">
    <location>
        <begin position="46"/>
        <end position="137"/>
    </location>
</feature>
<protein>
    <submittedName>
        <fullName evidence="3">Uncharacterized protein</fullName>
    </submittedName>
</protein>
<keyword evidence="4" id="KW-1185">Reference proteome</keyword>